<dbReference type="EMBL" id="JACRSQ010000001">
    <property type="protein sequence ID" value="MBC8542171.1"/>
    <property type="molecule type" value="Genomic_DNA"/>
</dbReference>
<dbReference type="AlphaFoldDB" id="A0A926DQK0"/>
<dbReference type="Proteomes" id="UP000657006">
    <property type="component" value="Unassembled WGS sequence"/>
</dbReference>
<name>A0A926DQK0_9FIRM</name>
<evidence type="ECO:0000313" key="2">
    <source>
        <dbReference type="EMBL" id="MBC8542171.1"/>
    </source>
</evidence>
<dbReference type="RefSeq" id="WP_177716474.1">
    <property type="nucleotide sequence ID" value="NZ_JACRSQ010000001.1"/>
</dbReference>
<protein>
    <submittedName>
        <fullName evidence="2">PIN domain-containing protein</fullName>
    </submittedName>
</protein>
<keyword evidence="3" id="KW-1185">Reference proteome</keyword>
<dbReference type="InterPro" id="IPR029060">
    <property type="entry name" value="PIN-like_dom_sf"/>
</dbReference>
<sequence length="141" mass="16159">MKVLIDTNSILDVLCSRREFLEDSVKIFKLCEIKKIDGCISALSIPNIVYIMRRELDAEKTRDILGKLSLIFTIADLRAEDLVRAAEMDFKDYEDALQSACATRIKANYIITRNIKDFANSKVAAIKPSELFDRLEFKFSE</sequence>
<evidence type="ECO:0000259" key="1">
    <source>
        <dbReference type="Pfam" id="PF13470"/>
    </source>
</evidence>
<accession>A0A926DQK0</accession>
<reference evidence="2" key="1">
    <citation type="submission" date="2020-08" db="EMBL/GenBank/DDBJ databases">
        <title>Genome public.</title>
        <authorList>
            <person name="Liu C."/>
            <person name="Sun Q."/>
        </authorList>
    </citation>
    <scope>NUCLEOTIDE SEQUENCE</scope>
    <source>
        <strain evidence="2">NSJ-32</strain>
    </source>
</reference>
<dbReference type="SUPFAM" id="SSF88723">
    <property type="entry name" value="PIN domain-like"/>
    <property type="match status" value="1"/>
</dbReference>
<dbReference type="Pfam" id="PF13470">
    <property type="entry name" value="PIN_3"/>
    <property type="match status" value="1"/>
</dbReference>
<gene>
    <name evidence="2" type="ORF">H8730_01220</name>
</gene>
<evidence type="ECO:0000313" key="3">
    <source>
        <dbReference type="Proteomes" id="UP000657006"/>
    </source>
</evidence>
<dbReference type="InterPro" id="IPR002716">
    <property type="entry name" value="PIN_dom"/>
</dbReference>
<organism evidence="2 3">
    <name type="scientific">Bianquea renquensis</name>
    <dbReference type="NCBI Taxonomy" id="2763661"/>
    <lineage>
        <taxon>Bacteria</taxon>
        <taxon>Bacillati</taxon>
        <taxon>Bacillota</taxon>
        <taxon>Clostridia</taxon>
        <taxon>Eubacteriales</taxon>
        <taxon>Bianqueaceae</taxon>
        <taxon>Bianquea</taxon>
    </lineage>
</organism>
<dbReference type="Gene3D" id="3.40.50.1010">
    <property type="entry name" value="5'-nuclease"/>
    <property type="match status" value="1"/>
</dbReference>
<comment type="caution">
    <text evidence="2">The sequence shown here is derived from an EMBL/GenBank/DDBJ whole genome shotgun (WGS) entry which is preliminary data.</text>
</comment>
<proteinExistence type="predicted"/>
<feature type="domain" description="PIN" evidence="1">
    <location>
        <begin position="2"/>
        <end position="116"/>
    </location>
</feature>